<gene>
    <name evidence="1" type="ORF">Rmf_40180</name>
</gene>
<sequence>MKAGALRLRDVRASGGIRRARKTTLTIALGAMEASHEASSDVNRIVGSGVAEEHFGQRVCDLLCIAGTQYGSQL</sequence>
<evidence type="ECO:0000313" key="2">
    <source>
        <dbReference type="Proteomes" id="UP000831327"/>
    </source>
</evidence>
<accession>A0ABN6P8X5</accession>
<organism evidence="1 2">
    <name type="scientific">Roseomonas fluvialis</name>
    <dbReference type="NCBI Taxonomy" id="1750527"/>
    <lineage>
        <taxon>Bacteria</taxon>
        <taxon>Pseudomonadati</taxon>
        <taxon>Pseudomonadota</taxon>
        <taxon>Alphaproteobacteria</taxon>
        <taxon>Acetobacterales</taxon>
        <taxon>Roseomonadaceae</taxon>
        <taxon>Roseomonas</taxon>
    </lineage>
</organism>
<reference evidence="1 2" key="1">
    <citation type="journal article" date="2016" name="Microbes Environ.">
        <title>Phylogenetically diverse aerobic anoxygenic phototrophic bacteria isolated from epilithic biofilms in Tama river, Japan.</title>
        <authorList>
            <person name="Hirose S."/>
            <person name="Matsuura K."/>
            <person name="Haruta S."/>
        </authorList>
    </citation>
    <scope>NUCLEOTIDE SEQUENCE [LARGE SCALE GENOMIC DNA]</scope>
    <source>
        <strain evidence="1 2">S08</strain>
    </source>
</reference>
<name>A0ABN6P8X5_9PROT</name>
<evidence type="ECO:0000313" key="1">
    <source>
        <dbReference type="EMBL" id="BDG74089.1"/>
    </source>
</evidence>
<dbReference type="EMBL" id="AP025637">
    <property type="protein sequence ID" value="BDG74089.1"/>
    <property type="molecule type" value="Genomic_DNA"/>
</dbReference>
<keyword evidence="2" id="KW-1185">Reference proteome</keyword>
<dbReference type="Proteomes" id="UP000831327">
    <property type="component" value="Chromosome"/>
</dbReference>
<proteinExistence type="predicted"/>
<protein>
    <submittedName>
        <fullName evidence="1">Uncharacterized protein</fullName>
    </submittedName>
</protein>